<sequence>QTILICIRASTPLSPRKCIISSHSSSPSNNSTNQRANTDLALAFDGLK</sequence>
<feature type="region of interest" description="Disordered" evidence="1">
    <location>
        <begin position="18"/>
        <end position="37"/>
    </location>
</feature>
<keyword evidence="3" id="KW-1185">Reference proteome</keyword>
<accession>A0A9P9YTR1</accession>
<evidence type="ECO:0000313" key="3">
    <source>
        <dbReference type="Proteomes" id="UP001059596"/>
    </source>
</evidence>
<evidence type="ECO:0000313" key="2">
    <source>
        <dbReference type="EMBL" id="KAI8042765.1"/>
    </source>
</evidence>
<comment type="caution">
    <text evidence="2">The sequence shown here is derived from an EMBL/GenBank/DDBJ whole genome shotgun (WGS) entry which is preliminary data.</text>
</comment>
<feature type="non-terminal residue" evidence="2">
    <location>
        <position position="1"/>
    </location>
</feature>
<name>A0A9P9YTR1_9MUSC</name>
<proteinExistence type="predicted"/>
<dbReference type="Proteomes" id="UP001059596">
    <property type="component" value="Unassembled WGS sequence"/>
</dbReference>
<evidence type="ECO:0000256" key="1">
    <source>
        <dbReference type="SAM" id="MobiDB-lite"/>
    </source>
</evidence>
<dbReference type="AlphaFoldDB" id="A0A9P9YTR1"/>
<dbReference type="EMBL" id="JAMKOV010000002">
    <property type="protein sequence ID" value="KAI8042765.1"/>
    <property type="molecule type" value="Genomic_DNA"/>
</dbReference>
<gene>
    <name evidence="2" type="ORF">M5D96_004088</name>
</gene>
<organism evidence="2 3">
    <name type="scientific">Drosophila gunungcola</name>
    <name type="common">fruit fly</name>
    <dbReference type="NCBI Taxonomy" id="103775"/>
    <lineage>
        <taxon>Eukaryota</taxon>
        <taxon>Metazoa</taxon>
        <taxon>Ecdysozoa</taxon>
        <taxon>Arthropoda</taxon>
        <taxon>Hexapoda</taxon>
        <taxon>Insecta</taxon>
        <taxon>Pterygota</taxon>
        <taxon>Neoptera</taxon>
        <taxon>Endopterygota</taxon>
        <taxon>Diptera</taxon>
        <taxon>Brachycera</taxon>
        <taxon>Muscomorpha</taxon>
        <taxon>Ephydroidea</taxon>
        <taxon>Drosophilidae</taxon>
        <taxon>Drosophila</taxon>
        <taxon>Sophophora</taxon>
    </lineage>
</organism>
<reference evidence="2" key="1">
    <citation type="journal article" date="2023" name="Genome Biol. Evol.">
        <title>Long-read-based Genome Assembly of Drosophila gunungcola Reveals Fewer Chemosensory Genes in Flower-breeding Species.</title>
        <authorList>
            <person name="Negi A."/>
            <person name="Liao B.Y."/>
            <person name="Yeh S.D."/>
        </authorList>
    </citation>
    <scope>NUCLEOTIDE SEQUENCE</scope>
    <source>
        <strain evidence="2">Sukarami</strain>
    </source>
</reference>
<protein>
    <submittedName>
        <fullName evidence="2">Uncharacterized protein</fullName>
    </submittedName>
</protein>
<feature type="compositionally biased region" description="Low complexity" evidence="1">
    <location>
        <begin position="21"/>
        <end position="33"/>
    </location>
</feature>